<dbReference type="FunFam" id="1.10.730.10:FF:000004">
    <property type="entry name" value="Isoleucyl-tRNA synthetase, cytoplasmic"/>
    <property type="match status" value="1"/>
</dbReference>
<evidence type="ECO:0000256" key="8">
    <source>
        <dbReference type="ARBA" id="ARBA00032665"/>
    </source>
</evidence>
<keyword evidence="7 10" id="KW-0030">Aminoacyl-tRNA synthetase</keyword>
<evidence type="ECO:0000256" key="6">
    <source>
        <dbReference type="ARBA" id="ARBA00022917"/>
    </source>
</evidence>
<dbReference type="PROSITE" id="PS00178">
    <property type="entry name" value="AA_TRNA_LIGASE_I"/>
    <property type="match status" value="1"/>
</dbReference>
<proteinExistence type="inferred from homology"/>
<dbReference type="InterPro" id="IPR002300">
    <property type="entry name" value="aa-tRNA-synth_Ia"/>
</dbReference>
<dbReference type="SUPFAM" id="SSF47323">
    <property type="entry name" value="Anticodon-binding domain of a subclass of class I aminoacyl-tRNA synthetases"/>
    <property type="match status" value="1"/>
</dbReference>
<dbReference type="Gene3D" id="1.10.730.10">
    <property type="entry name" value="Isoleucyl-tRNA Synthetase, Domain 1"/>
    <property type="match status" value="1"/>
</dbReference>
<dbReference type="InterPro" id="IPR023586">
    <property type="entry name" value="Ile-tRNA-ligase_type2"/>
</dbReference>
<reference evidence="14" key="1">
    <citation type="submission" date="2025-08" db="UniProtKB">
        <authorList>
            <consortium name="RefSeq"/>
        </authorList>
    </citation>
    <scope>IDENTIFICATION</scope>
</reference>
<organism evidence="13 14">
    <name type="scientific">Cyclospora cayetanensis</name>
    <dbReference type="NCBI Taxonomy" id="88456"/>
    <lineage>
        <taxon>Eukaryota</taxon>
        <taxon>Sar</taxon>
        <taxon>Alveolata</taxon>
        <taxon>Apicomplexa</taxon>
        <taxon>Conoidasida</taxon>
        <taxon>Coccidia</taxon>
        <taxon>Eucoccidiorida</taxon>
        <taxon>Eimeriorina</taxon>
        <taxon>Eimeriidae</taxon>
        <taxon>Cyclospora</taxon>
    </lineage>
</organism>
<keyword evidence="4 10" id="KW-0547">Nucleotide-binding</keyword>
<dbReference type="Pfam" id="PF00133">
    <property type="entry name" value="tRNA-synt_1"/>
    <property type="match status" value="1"/>
</dbReference>
<evidence type="ECO:0000256" key="10">
    <source>
        <dbReference type="RuleBase" id="RU363035"/>
    </source>
</evidence>
<dbReference type="InterPro" id="IPR001412">
    <property type="entry name" value="aa-tRNA-synth_I_CS"/>
</dbReference>
<name>A0A6P5WDJ7_9EIME</name>
<dbReference type="AlphaFoldDB" id="A0A6P5WDJ7"/>
<dbReference type="PANTHER" id="PTHR42780:SF1">
    <property type="entry name" value="ISOLEUCINE--TRNA LIGASE, CYTOPLASMIC"/>
    <property type="match status" value="1"/>
</dbReference>
<evidence type="ECO:0000313" key="14">
    <source>
        <dbReference type="RefSeq" id="XP_022590904.2"/>
    </source>
</evidence>
<dbReference type="SUPFAM" id="SSF52374">
    <property type="entry name" value="Nucleotidylyl transferase"/>
    <property type="match status" value="1"/>
</dbReference>
<evidence type="ECO:0000256" key="7">
    <source>
        <dbReference type="ARBA" id="ARBA00023146"/>
    </source>
</evidence>
<evidence type="ECO:0000256" key="9">
    <source>
        <dbReference type="ARBA" id="ARBA00048359"/>
    </source>
</evidence>
<gene>
    <name evidence="14" type="primary">LOC34617710</name>
</gene>
<dbReference type="EC" id="6.1.1.5" evidence="2"/>
<dbReference type="Proteomes" id="UP000515125">
    <property type="component" value="Unplaced"/>
</dbReference>
<dbReference type="RefSeq" id="XP_022590904.2">
    <property type="nucleotide sequence ID" value="XM_022731069.2"/>
</dbReference>
<feature type="domain" description="Aminoacyl-tRNA synthetase class Ia" evidence="11">
    <location>
        <begin position="114"/>
        <end position="735"/>
    </location>
</feature>
<dbReference type="GO" id="GO:0002161">
    <property type="term" value="F:aminoacyl-tRNA deacylase activity"/>
    <property type="evidence" value="ECO:0007669"/>
    <property type="project" value="InterPro"/>
</dbReference>
<dbReference type="FunFam" id="3.40.50.620:FF:000133">
    <property type="entry name" value="Isoleucyl-tRNA synthetase, cytoplasmic"/>
    <property type="match status" value="1"/>
</dbReference>
<dbReference type="Gene3D" id="3.90.740.10">
    <property type="entry name" value="Valyl/Leucyl/Isoleucyl-tRNA synthetase, editing domain"/>
    <property type="match status" value="1"/>
</dbReference>
<dbReference type="SUPFAM" id="SSF50677">
    <property type="entry name" value="ValRS/IleRS/LeuRS editing domain"/>
    <property type="match status" value="1"/>
</dbReference>
<dbReference type="PANTHER" id="PTHR42780">
    <property type="entry name" value="SOLEUCYL-TRNA SYNTHETASE"/>
    <property type="match status" value="1"/>
</dbReference>
<sequence length="1166" mass="131896">MTTPGGEVLQRKDKTAPLTFEPRKRQHGYTRCPSSGAFAFVDRFLLPNVASKDRGPCLIPCIKGCKAQRHFGGMRDSRRWPPPVHVCIYCTEAHPSASEMPERPNFPAEEERTLSRWREEEAFKKSLELSKGRKPFSFYDGPPFATGLPHYGHILAGTIKDVVCRFAHQTGHFVERRFGWDCHGLPIEFEIDKLLKINTRQQVLQFGIPQSIVLRYSSQWKDIVGGRCCTAAAASSVRAHRSVDRLQQWIPNDGPRLHGVGLVMPFSTACGTPLSNFEANQNYKDVSDPSVVVAFKCADTTAFPERFEFVAWTTTPWTLPANLALCVHPTMTYLRIHLKSNKRILVLAKDRLEWVCKQMKLDPVADIEVLAEFPGETLRGLRYVPLFDCYASTSPFALSAFRVCVDNFVTADSGTGIVHCAPAFGEDDYRVCIQQGVIQVGGPLACPIDDNGIVTSDVPFAAGLNFKAADKEIKAVLKQNGSLLAASDLIHSYPFCWRSDTPLIYKAVPSWFIRVEDMREKLQKNNMLSRWVPAALQEKRFHNWLGEAKDWCVSRNRFWGTPLPLWASEDFSQLVCIESVAQLEAISGRTLPDIHRDSIDDITIPDPRGPEFPPLRRVEEVFDCWFESGSMPYAQQHYPFENKERFDKTFPANFVGEGLDQTRGWFYTLLVLSTALFDKPPFQNLIANGLVLAADGRKMSKRLQNYPPISEVLDSLGADALRMYLLNSPVVKGETLNFKQEGVKDVVREVLLPWYHSTRFLIQEVIRYELSGAGQFVTATSEEEQCRKNSMDKWILSETQRVMQFVREEIEAYRLYTVVPQLVSFLELLTNWYLRLNRDRMRGASGPAVALEALQTLHSVLLTTVVYMAPMTPFLSEYLYQALRKALPSGHPLLADSVHFLLLPLPNDKLRDTKVEQRMTRMQSVIVMGRTLRERKRLSLKTPVLSVRCLVGCEEHRQDLLETEAYIKEELNTCAFEVVVDNSEVPLSLSLNFKLLGPRVGRGMQKLQEAAKQLSQAELRQFERDGQIEVAGVTLSSEEASLQRQLPGAANPNLAVHCDKSVVVIMDFTSDPSLQRKAIAREVANRVQKLRKELQLQQHDAVLMFASTEDPALSAVLKEEAEYIESCLRRPLRHMVENKRPETGAVMHEETVSVGSSPLILTFVRE</sequence>
<dbReference type="InterPro" id="IPR013155">
    <property type="entry name" value="M/V/L/I-tRNA-synth_anticd-bd"/>
</dbReference>
<keyword evidence="6 10" id="KW-0648">Protein biosynthesis</keyword>
<dbReference type="Pfam" id="PF08264">
    <property type="entry name" value="Anticodon_1"/>
    <property type="match status" value="1"/>
</dbReference>
<evidence type="ECO:0000259" key="12">
    <source>
        <dbReference type="Pfam" id="PF08264"/>
    </source>
</evidence>
<dbReference type="InterPro" id="IPR033709">
    <property type="entry name" value="Anticodon_Ile_ABEc"/>
</dbReference>
<comment type="catalytic activity">
    <reaction evidence="9">
        <text>tRNA(Ile) + L-isoleucine + ATP = L-isoleucyl-tRNA(Ile) + AMP + diphosphate</text>
        <dbReference type="Rhea" id="RHEA:11060"/>
        <dbReference type="Rhea" id="RHEA-COMP:9666"/>
        <dbReference type="Rhea" id="RHEA-COMP:9695"/>
        <dbReference type="ChEBI" id="CHEBI:30616"/>
        <dbReference type="ChEBI" id="CHEBI:33019"/>
        <dbReference type="ChEBI" id="CHEBI:58045"/>
        <dbReference type="ChEBI" id="CHEBI:78442"/>
        <dbReference type="ChEBI" id="CHEBI:78528"/>
        <dbReference type="ChEBI" id="CHEBI:456215"/>
        <dbReference type="EC" id="6.1.1.5"/>
    </reaction>
</comment>
<evidence type="ECO:0000256" key="4">
    <source>
        <dbReference type="ARBA" id="ARBA00022741"/>
    </source>
</evidence>
<dbReference type="InterPro" id="IPR002301">
    <property type="entry name" value="Ile-tRNA-ligase"/>
</dbReference>
<feature type="domain" description="Methionyl/Valyl/Leucyl/Isoleucyl-tRNA synthetase anticodon-binding" evidence="12">
    <location>
        <begin position="792"/>
        <end position="945"/>
    </location>
</feature>
<dbReference type="CDD" id="cd00818">
    <property type="entry name" value="IleRS_core"/>
    <property type="match status" value="1"/>
</dbReference>
<dbReference type="GO" id="GO:0004822">
    <property type="term" value="F:isoleucine-tRNA ligase activity"/>
    <property type="evidence" value="ECO:0007669"/>
    <property type="project" value="UniProtKB-EC"/>
</dbReference>
<comment type="similarity">
    <text evidence="1 10">Belongs to the class-I aminoacyl-tRNA synthetase family.</text>
</comment>
<dbReference type="InterPro" id="IPR014729">
    <property type="entry name" value="Rossmann-like_a/b/a_fold"/>
</dbReference>
<dbReference type="GO" id="GO:0006428">
    <property type="term" value="P:isoleucyl-tRNA aminoacylation"/>
    <property type="evidence" value="ECO:0007669"/>
    <property type="project" value="InterPro"/>
</dbReference>
<dbReference type="Pfam" id="PF19302">
    <property type="entry name" value="DUF5915"/>
    <property type="match status" value="1"/>
</dbReference>
<keyword evidence="5 10" id="KW-0067">ATP-binding</keyword>
<evidence type="ECO:0000256" key="1">
    <source>
        <dbReference type="ARBA" id="ARBA00005594"/>
    </source>
</evidence>
<protein>
    <recommendedName>
        <fullName evidence="2">isoleucine--tRNA ligase</fullName>
        <ecNumber evidence="2">6.1.1.5</ecNumber>
    </recommendedName>
    <alternativeName>
        <fullName evidence="8">Isoleucyl-tRNA synthetase</fullName>
    </alternativeName>
</protein>
<dbReference type="CDD" id="cd07961">
    <property type="entry name" value="Anticodon_Ia_Ile_ABEc"/>
    <property type="match status" value="1"/>
</dbReference>
<evidence type="ECO:0000256" key="2">
    <source>
        <dbReference type="ARBA" id="ARBA00013165"/>
    </source>
</evidence>
<dbReference type="InterPro" id="IPR009080">
    <property type="entry name" value="tRNAsynth_Ia_anticodon-bd"/>
</dbReference>
<evidence type="ECO:0000256" key="5">
    <source>
        <dbReference type="ARBA" id="ARBA00022840"/>
    </source>
</evidence>
<accession>A0A6P5WDJ7</accession>
<dbReference type="GO" id="GO:0005524">
    <property type="term" value="F:ATP binding"/>
    <property type="evidence" value="ECO:0007669"/>
    <property type="project" value="UniProtKB-KW"/>
</dbReference>
<dbReference type="NCBIfam" id="TIGR00392">
    <property type="entry name" value="ileS"/>
    <property type="match status" value="1"/>
</dbReference>
<dbReference type="OrthoDB" id="1706657at2759"/>
<evidence type="ECO:0000256" key="3">
    <source>
        <dbReference type="ARBA" id="ARBA00022598"/>
    </source>
</evidence>
<dbReference type="Gene3D" id="3.40.50.620">
    <property type="entry name" value="HUPs"/>
    <property type="match status" value="2"/>
</dbReference>
<dbReference type="GeneID" id="34617710"/>
<keyword evidence="3 10" id="KW-0436">Ligase</keyword>
<keyword evidence="13" id="KW-1185">Reference proteome</keyword>
<dbReference type="PRINTS" id="PR00984">
    <property type="entry name" value="TRNASYNTHILE"/>
</dbReference>
<dbReference type="GO" id="GO:0000049">
    <property type="term" value="F:tRNA binding"/>
    <property type="evidence" value="ECO:0007669"/>
    <property type="project" value="InterPro"/>
</dbReference>
<evidence type="ECO:0000313" key="13">
    <source>
        <dbReference type="Proteomes" id="UP000515125"/>
    </source>
</evidence>
<evidence type="ECO:0000259" key="11">
    <source>
        <dbReference type="Pfam" id="PF00133"/>
    </source>
</evidence>
<dbReference type="InterPro" id="IPR009008">
    <property type="entry name" value="Val/Leu/Ile-tRNA-synth_edit"/>
</dbReference>